<dbReference type="EMBL" id="CAJVPJ010000007">
    <property type="protein sequence ID" value="CAG8453286.1"/>
    <property type="molecule type" value="Genomic_DNA"/>
</dbReference>
<organism evidence="1 2">
    <name type="scientific">Paraglomus occultum</name>
    <dbReference type="NCBI Taxonomy" id="144539"/>
    <lineage>
        <taxon>Eukaryota</taxon>
        <taxon>Fungi</taxon>
        <taxon>Fungi incertae sedis</taxon>
        <taxon>Mucoromycota</taxon>
        <taxon>Glomeromycotina</taxon>
        <taxon>Glomeromycetes</taxon>
        <taxon>Paraglomerales</taxon>
        <taxon>Paraglomeraceae</taxon>
        <taxon>Paraglomus</taxon>
    </lineage>
</organism>
<dbReference type="AlphaFoldDB" id="A0A9N8VHJ2"/>
<dbReference type="OrthoDB" id="2428576at2759"/>
<dbReference type="Proteomes" id="UP000789572">
    <property type="component" value="Unassembled WGS sequence"/>
</dbReference>
<comment type="caution">
    <text evidence="1">The sequence shown here is derived from an EMBL/GenBank/DDBJ whole genome shotgun (WGS) entry which is preliminary data.</text>
</comment>
<sequence length="175" mass="20221">MVCIPQFTPVTFKIDEDNPAFKFCVEDILRRIKNMGPVVDTNEAMRCEYISTILHTSVSLLEGLVISPQADIVGEEITGRVDYVIKKIINEMLEEIICITEDESRYDQEKAEGRRNIRSRLYDYVYGIVSTGTDWYFILHTTDANYCTSKSEYRISLTEAVLEDDTELRKSVKRI</sequence>
<reference evidence="1" key="1">
    <citation type="submission" date="2021-06" db="EMBL/GenBank/DDBJ databases">
        <authorList>
            <person name="Kallberg Y."/>
            <person name="Tangrot J."/>
            <person name="Rosling A."/>
        </authorList>
    </citation>
    <scope>NUCLEOTIDE SEQUENCE</scope>
    <source>
        <strain evidence="1">IA702</strain>
    </source>
</reference>
<evidence type="ECO:0000313" key="1">
    <source>
        <dbReference type="EMBL" id="CAG8453286.1"/>
    </source>
</evidence>
<proteinExistence type="predicted"/>
<evidence type="ECO:0000313" key="2">
    <source>
        <dbReference type="Proteomes" id="UP000789572"/>
    </source>
</evidence>
<keyword evidence="2" id="KW-1185">Reference proteome</keyword>
<accession>A0A9N8VHJ2</accession>
<gene>
    <name evidence="1" type="ORF">POCULU_LOCUS149</name>
</gene>
<protein>
    <submittedName>
        <fullName evidence="1">5639_t:CDS:1</fullName>
    </submittedName>
</protein>
<name>A0A9N8VHJ2_9GLOM</name>